<evidence type="ECO:0000256" key="4">
    <source>
        <dbReference type="ARBA" id="ARBA00012338"/>
    </source>
</evidence>
<evidence type="ECO:0000256" key="3">
    <source>
        <dbReference type="ARBA" id="ARBA00010755"/>
    </source>
</evidence>
<sequence>MTGPKKLWGGRFTGAVDPLMDAFNASIHFDKRMYAADCIGSIAYAKALAKNNIISQEEGDKLVEGLQAVMEEWDQGKFVIKEGDEDIHTANERRLGELIGPVAGKLHTGRSRNDQVATDMRIWLREEASSILAHLKELIQIVVARAEKEVDVILPGYTHLQRAQPIRWSHLLLSYAWLWQSDAERLEQLIDRFNVLPLGSGALAGHVFNIDRGFLAKELGFRDYIHNSLCAVSDRDFVAEFLFWASLTMTHISRIAEDLIIYSSSEFGFVKLADAYSTGSSLMPQKKNPDSLELLRGKSGRVFGNMSGFMMTYKGIPSTYNKDLQEDKEPMFDAADTLSGSLQITAGVLSTMTIFPEKMKSSLSSDMLATDLAEYLVRKGVPFRETHHISGAAVKMAEDRGCSISDLSVTDLQSLHASFEQDVEKVWSFETSIENRNTPGGTAKSSVLEQVKLLKSWLSSKQVK</sequence>
<evidence type="ECO:0000256" key="5">
    <source>
        <dbReference type="ARBA" id="ARBA00032749"/>
    </source>
</evidence>
<reference evidence="8" key="1">
    <citation type="journal article" date="2016" name="Proc. Natl. Acad. Sci. U.S.A.">
        <title>Lipid metabolic changes in an early divergent fungus govern the establishment of a mutualistic symbiosis with endobacteria.</title>
        <authorList>
            <person name="Lastovetsky O.A."/>
            <person name="Gaspar M.L."/>
            <person name="Mondo S.J."/>
            <person name="LaButti K.M."/>
            <person name="Sandor L."/>
            <person name="Grigoriev I.V."/>
            <person name="Henry S.A."/>
            <person name="Pawlowska T.E."/>
        </authorList>
    </citation>
    <scope>NUCLEOTIDE SEQUENCE [LARGE SCALE GENOMIC DNA]</scope>
    <source>
        <strain evidence="8">ATCC 52814</strain>
    </source>
</reference>
<dbReference type="OrthoDB" id="2561043at2759"/>
<name>A0A1X0QW96_RHIZD</name>
<dbReference type="Proteomes" id="UP000242414">
    <property type="component" value="Unassembled WGS sequence"/>
</dbReference>
<dbReference type="PRINTS" id="PR00145">
    <property type="entry name" value="ARGSUCLYASE"/>
</dbReference>
<dbReference type="Gene3D" id="1.20.200.10">
    <property type="entry name" value="Fumarase/aspartase (Central domain)"/>
    <property type="match status" value="1"/>
</dbReference>
<dbReference type="GO" id="GO:0042450">
    <property type="term" value="P:L-arginine biosynthetic process via ornithine"/>
    <property type="evidence" value="ECO:0007669"/>
    <property type="project" value="InterPro"/>
</dbReference>
<protein>
    <recommendedName>
        <fullName evidence="4">argininosuccinate lyase</fullName>
        <ecNumber evidence="4">4.3.2.1</ecNumber>
    </recommendedName>
    <alternativeName>
        <fullName evidence="5">Arginosuccinase</fullName>
    </alternativeName>
</protein>
<dbReference type="HAMAP" id="MF_00006">
    <property type="entry name" value="Arg_succ_lyase"/>
    <property type="match status" value="1"/>
</dbReference>
<evidence type="ECO:0000313" key="8">
    <source>
        <dbReference type="EMBL" id="ORE04034.1"/>
    </source>
</evidence>
<dbReference type="EC" id="4.3.2.1" evidence="4"/>
<evidence type="ECO:0000256" key="2">
    <source>
        <dbReference type="ARBA" id="ARBA00004941"/>
    </source>
</evidence>
<dbReference type="FunFam" id="1.10.275.10:FF:000002">
    <property type="entry name" value="Argininosuccinate lyase"/>
    <property type="match status" value="1"/>
</dbReference>
<organism evidence="8">
    <name type="scientific">Rhizopus microsporus var. microsporus</name>
    <dbReference type="NCBI Taxonomy" id="86635"/>
    <lineage>
        <taxon>Eukaryota</taxon>
        <taxon>Fungi</taxon>
        <taxon>Fungi incertae sedis</taxon>
        <taxon>Mucoromycota</taxon>
        <taxon>Mucoromycotina</taxon>
        <taxon>Mucoromycetes</taxon>
        <taxon>Mucorales</taxon>
        <taxon>Mucorineae</taxon>
        <taxon>Rhizopodaceae</taxon>
        <taxon>Rhizopus</taxon>
    </lineage>
</organism>
<dbReference type="VEuPathDB" id="FungiDB:BCV72DRAFT_243923"/>
<dbReference type="PANTHER" id="PTHR43814">
    <property type="entry name" value="ARGININOSUCCINATE LYASE"/>
    <property type="match status" value="1"/>
</dbReference>
<dbReference type="GO" id="GO:0004056">
    <property type="term" value="F:argininosuccinate lyase activity"/>
    <property type="evidence" value="ECO:0007669"/>
    <property type="project" value="UniProtKB-EC"/>
</dbReference>
<dbReference type="Gene3D" id="1.10.40.30">
    <property type="entry name" value="Fumarase/aspartase (C-terminal domain)"/>
    <property type="match status" value="1"/>
</dbReference>
<evidence type="ECO:0000259" key="7">
    <source>
        <dbReference type="Pfam" id="PF14698"/>
    </source>
</evidence>
<keyword evidence="8" id="KW-0456">Lyase</keyword>
<dbReference type="FunFam" id="1.20.200.10:FF:000025">
    <property type="entry name" value="Argininosuccinate lyase chloroplastic"/>
    <property type="match status" value="1"/>
</dbReference>
<dbReference type="InterPro" id="IPR024083">
    <property type="entry name" value="Fumarase/histidase_N"/>
</dbReference>
<dbReference type="Pfam" id="PF14698">
    <property type="entry name" value="ASL_C2"/>
    <property type="match status" value="1"/>
</dbReference>
<dbReference type="InterPro" id="IPR029419">
    <property type="entry name" value="Arg_succ_lyase_C"/>
</dbReference>
<dbReference type="InterPro" id="IPR022761">
    <property type="entry name" value="Fumarate_lyase_N"/>
</dbReference>
<dbReference type="InterPro" id="IPR000362">
    <property type="entry name" value="Fumarate_lyase_fam"/>
</dbReference>
<proteinExistence type="inferred from homology"/>
<evidence type="ECO:0000256" key="1">
    <source>
        <dbReference type="ARBA" id="ARBA00000985"/>
    </source>
</evidence>
<dbReference type="InterPro" id="IPR008948">
    <property type="entry name" value="L-Aspartase-like"/>
</dbReference>
<dbReference type="CDD" id="cd01359">
    <property type="entry name" value="Argininosuccinate_lyase"/>
    <property type="match status" value="1"/>
</dbReference>
<dbReference type="InterPro" id="IPR009049">
    <property type="entry name" value="Argininosuccinate_lyase"/>
</dbReference>
<comment type="pathway">
    <text evidence="2">Amino-acid biosynthesis; L-arginine biosynthesis; L-arginine from L-ornithine and carbamoyl phosphate: step 3/3.</text>
</comment>
<dbReference type="GO" id="GO:0005829">
    <property type="term" value="C:cytosol"/>
    <property type="evidence" value="ECO:0007669"/>
    <property type="project" value="TreeGrafter"/>
</dbReference>
<comment type="catalytic activity">
    <reaction evidence="1">
        <text>2-(N(omega)-L-arginino)succinate = fumarate + L-arginine</text>
        <dbReference type="Rhea" id="RHEA:24020"/>
        <dbReference type="ChEBI" id="CHEBI:29806"/>
        <dbReference type="ChEBI" id="CHEBI:32682"/>
        <dbReference type="ChEBI" id="CHEBI:57472"/>
        <dbReference type="EC" id="4.3.2.1"/>
    </reaction>
</comment>
<feature type="domain" description="Fumarate lyase N-terminal" evidence="6">
    <location>
        <begin position="10"/>
        <end position="304"/>
    </location>
</feature>
<dbReference type="InterPro" id="IPR020557">
    <property type="entry name" value="Fumarate_lyase_CS"/>
</dbReference>
<dbReference type="AlphaFoldDB" id="A0A1X0QW96"/>
<dbReference type="PROSITE" id="PS00163">
    <property type="entry name" value="FUMARATE_LYASES"/>
    <property type="match status" value="1"/>
</dbReference>
<gene>
    <name evidence="8" type="ORF">BCV72DRAFT_243923</name>
</gene>
<accession>A0A1X0QW96</accession>
<feature type="domain" description="Argininosuccinate lyase C-terminal" evidence="7">
    <location>
        <begin position="367"/>
        <end position="434"/>
    </location>
</feature>
<dbReference type="EMBL" id="KV921983">
    <property type="protein sequence ID" value="ORE04034.1"/>
    <property type="molecule type" value="Genomic_DNA"/>
</dbReference>
<dbReference type="PRINTS" id="PR00149">
    <property type="entry name" value="FUMRATELYASE"/>
</dbReference>
<comment type="similarity">
    <text evidence="3">Belongs to the lyase 1 family. Argininosuccinate lyase subfamily.</text>
</comment>
<dbReference type="PANTHER" id="PTHR43814:SF1">
    <property type="entry name" value="ARGININOSUCCINATE LYASE"/>
    <property type="match status" value="1"/>
</dbReference>
<dbReference type="FunFam" id="1.10.40.30:FF:000001">
    <property type="entry name" value="Argininosuccinate lyase"/>
    <property type="match status" value="1"/>
</dbReference>
<dbReference type="SUPFAM" id="SSF48557">
    <property type="entry name" value="L-aspartase-like"/>
    <property type="match status" value="1"/>
</dbReference>
<evidence type="ECO:0000259" key="6">
    <source>
        <dbReference type="Pfam" id="PF00206"/>
    </source>
</evidence>
<dbReference type="NCBIfam" id="TIGR00838">
    <property type="entry name" value="argH"/>
    <property type="match status" value="1"/>
</dbReference>
<dbReference type="Gene3D" id="1.10.275.10">
    <property type="entry name" value="Fumarase/aspartase (N-terminal domain)"/>
    <property type="match status" value="1"/>
</dbReference>
<dbReference type="Pfam" id="PF00206">
    <property type="entry name" value="Lyase_1"/>
    <property type="match status" value="1"/>
</dbReference>